<keyword evidence="5 6" id="KW-0464">Manganese</keyword>
<dbReference type="EMBL" id="LT629732">
    <property type="protein sequence ID" value="SDS25890.1"/>
    <property type="molecule type" value="Genomic_DNA"/>
</dbReference>
<comment type="cofactor">
    <cofactor evidence="6">
        <name>Mg(2+)</name>
        <dbReference type="ChEBI" id="CHEBI:18420"/>
    </cofactor>
    <cofactor evidence="6">
        <name>Mn(2+)</name>
        <dbReference type="ChEBI" id="CHEBI:29035"/>
    </cofactor>
</comment>
<dbReference type="UniPathway" id="UPA01057">
    <property type="reaction ID" value="UER00164"/>
</dbReference>
<keyword evidence="3 6" id="KW-0460">Magnesium</keyword>
<dbReference type="InterPro" id="IPR012001">
    <property type="entry name" value="Thiamin_PyroP_enz_TPP-bd_dom"/>
</dbReference>
<evidence type="ECO:0000256" key="6">
    <source>
        <dbReference type="HAMAP-Rule" id="MF_01659"/>
    </source>
</evidence>
<dbReference type="Pfam" id="PF02776">
    <property type="entry name" value="TPP_enzyme_N"/>
    <property type="match status" value="1"/>
</dbReference>
<keyword evidence="2 6" id="KW-0479">Metal-binding</keyword>
<evidence type="ECO:0000259" key="8">
    <source>
        <dbReference type="Pfam" id="PF02776"/>
    </source>
</evidence>
<reference evidence="9 10" key="1">
    <citation type="submission" date="2016-10" db="EMBL/GenBank/DDBJ databases">
        <authorList>
            <person name="de Groot N.N."/>
        </authorList>
    </citation>
    <scope>NUCLEOTIDE SEQUENCE [LARGE SCALE GENOMIC DNA]</scope>
    <source>
        <strain evidence="9 10">DSM 22024</strain>
    </source>
</reference>
<dbReference type="Gene3D" id="3.40.50.1220">
    <property type="entry name" value="TPP-binding domain"/>
    <property type="match status" value="1"/>
</dbReference>
<keyword evidence="10" id="KW-1185">Reference proteome</keyword>
<dbReference type="SUPFAM" id="SSF52518">
    <property type="entry name" value="Thiamin diphosphate-binding fold (THDP-binding)"/>
    <property type="match status" value="2"/>
</dbReference>
<feature type="domain" description="Thiamine pyrophosphate enzyme N-terminal TPP-binding" evidence="8">
    <location>
        <begin position="7"/>
        <end position="124"/>
    </location>
</feature>
<dbReference type="GO" id="GO:0000287">
    <property type="term" value="F:magnesium ion binding"/>
    <property type="evidence" value="ECO:0007669"/>
    <property type="project" value="UniProtKB-UniRule"/>
</dbReference>
<dbReference type="AlphaFoldDB" id="A0A1H1QQZ6"/>
<dbReference type="InterPro" id="IPR011766">
    <property type="entry name" value="TPP_enzyme_TPP-bd"/>
</dbReference>
<dbReference type="CDD" id="cd07037">
    <property type="entry name" value="TPP_PYR_MenD"/>
    <property type="match status" value="1"/>
</dbReference>
<comment type="catalytic activity">
    <reaction evidence="6">
        <text>isochorismate + 2-oxoglutarate + H(+) = 5-enolpyruvoyl-6-hydroxy-2-succinyl-cyclohex-3-ene-1-carboxylate + CO2</text>
        <dbReference type="Rhea" id="RHEA:25593"/>
        <dbReference type="ChEBI" id="CHEBI:15378"/>
        <dbReference type="ChEBI" id="CHEBI:16526"/>
        <dbReference type="ChEBI" id="CHEBI:16810"/>
        <dbReference type="ChEBI" id="CHEBI:29780"/>
        <dbReference type="ChEBI" id="CHEBI:58818"/>
        <dbReference type="EC" id="2.2.1.9"/>
    </reaction>
</comment>
<organism evidence="9 10">
    <name type="scientific">Actinopolymorpha singaporensis</name>
    <dbReference type="NCBI Taxonomy" id="117157"/>
    <lineage>
        <taxon>Bacteria</taxon>
        <taxon>Bacillati</taxon>
        <taxon>Actinomycetota</taxon>
        <taxon>Actinomycetes</taxon>
        <taxon>Propionibacteriales</taxon>
        <taxon>Actinopolymorphaceae</taxon>
        <taxon>Actinopolymorpha</taxon>
    </lineage>
</organism>
<dbReference type="InterPro" id="IPR029061">
    <property type="entry name" value="THDP-binding"/>
</dbReference>
<comment type="subunit">
    <text evidence="6">Homodimer.</text>
</comment>
<dbReference type="Proteomes" id="UP000198983">
    <property type="component" value="Chromosome I"/>
</dbReference>
<evidence type="ECO:0000313" key="10">
    <source>
        <dbReference type="Proteomes" id="UP000198983"/>
    </source>
</evidence>
<dbReference type="GO" id="GO:0070204">
    <property type="term" value="F:2-succinyl-5-enolpyruvyl-6-hydroxy-3-cyclohexene-1-carboxylic-acid synthase activity"/>
    <property type="evidence" value="ECO:0007669"/>
    <property type="project" value="UniProtKB-UniRule"/>
</dbReference>
<dbReference type="PIRSF" id="PIRSF004983">
    <property type="entry name" value="MenD"/>
    <property type="match status" value="1"/>
</dbReference>
<evidence type="ECO:0000259" key="7">
    <source>
        <dbReference type="Pfam" id="PF02775"/>
    </source>
</evidence>
<comment type="pathway">
    <text evidence="6">Quinol/quinone metabolism; 1,4-dihydroxy-2-naphthoate biosynthesis; 1,4-dihydroxy-2-naphthoate from chorismate: step 2/7.</text>
</comment>
<dbReference type="UniPathway" id="UPA00079"/>
<comment type="similarity">
    <text evidence="6">Belongs to the TPP enzyme family. MenD subfamily.</text>
</comment>
<dbReference type="PANTHER" id="PTHR42916">
    <property type="entry name" value="2-SUCCINYL-5-ENOLPYRUVYL-6-HYDROXY-3-CYCLOHEXENE-1-CARBOXYLATE SYNTHASE"/>
    <property type="match status" value="1"/>
</dbReference>
<protein>
    <recommendedName>
        <fullName evidence="6">2-succinyl-5-enolpyruvyl-6-hydroxy-3-cyclohexene-1-carboxylate synthase</fullName>
        <shortName evidence="6">SEPHCHC synthase</shortName>
        <ecNumber evidence="6">2.2.1.9</ecNumber>
    </recommendedName>
    <alternativeName>
        <fullName evidence="6">Menaquinone biosynthesis protein MenD</fullName>
    </alternativeName>
</protein>
<comment type="function">
    <text evidence="6">Catalyzes the thiamine diphosphate-dependent decarboxylation of 2-oxoglutarate and the subsequent addition of the resulting succinic semialdehyde-thiamine pyrophosphate anion to isochorismate to yield 2-succinyl-5-enolpyruvyl-6-hydroxy-3-cyclohexene-1-carboxylate (SEPHCHC).</text>
</comment>
<feature type="domain" description="Thiamine pyrophosphate enzyme TPP-binding" evidence="7">
    <location>
        <begin position="430"/>
        <end position="556"/>
    </location>
</feature>
<sequence length="591" mass="63460">MNPSTALARVIVDELWRCGVREAVLAPGSRNAALAFALHASDAQGRIRLHVRVDERTAGFLALGLAKAGRRPVPVVCTSGTAAANLHPAVLEASHAGVALLVLTADRPPELRGVGASQTTDQLKLYGDAVRLFHEVGLPERRPGQNAYWRELVGRATALARGFRDRNPGPVHLNFAFRDPLVPDPADPLDLEDPRLRDDWPESLAGRSGHGRWTRIERLSTEHIAWLEEGPRTVVVAGDGADAQARWLAETAGWPLLAEPSSGARSGPNALGPYRLLLDTRPDLVAGIERVVVHGWPTLSRPVTRLLARPDVEVVVVSRRPSWPDAGHQAYRVTTTAALEGTVEGAGRREPDEWLAAWLAADRAARAAVDDVLAREPGFTGLHVAREVAGLLPEGGLLVAGSSNPIRDLDLTGAPWDNRLVDEAGRIDPRDHRRVLSNRGLAGIDGTLSTAIGAALVHRSGPAYALVGDLTFLHDANALVRGPYEARPDLTIVVVNDDGGGIFSTLEQGGPDHADAFERIFGTPHGVDLGSLTAATHTTFIRATTRAELRGALSRSRGLRVVEVPVDRSRTRDLHARLREAVAAAAYDEVR</sequence>
<dbReference type="GO" id="GO:0009234">
    <property type="term" value="P:menaquinone biosynthetic process"/>
    <property type="evidence" value="ECO:0007669"/>
    <property type="project" value="UniProtKB-UniRule"/>
</dbReference>
<dbReference type="EC" id="2.2.1.9" evidence="6"/>
<gene>
    <name evidence="6" type="primary">menD</name>
    <name evidence="9" type="ORF">SAMN04489717_2115</name>
</gene>
<dbReference type="GO" id="GO:0030145">
    <property type="term" value="F:manganese ion binding"/>
    <property type="evidence" value="ECO:0007669"/>
    <property type="project" value="UniProtKB-UniRule"/>
</dbReference>
<evidence type="ECO:0000313" key="9">
    <source>
        <dbReference type="EMBL" id="SDS25890.1"/>
    </source>
</evidence>
<dbReference type="InterPro" id="IPR004433">
    <property type="entry name" value="MenaQ_synth_MenD"/>
</dbReference>
<evidence type="ECO:0000256" key="5">
    <source>
        <dbReference type="ARBA" id="ARBA00023211"/>
    </source>
</evidence>
<evidence type="ECO:0000256" key="3">
    <source>
        <dbReference type="ARBA" id="ARBA00022842"/>
    </source>
</evidence>
<dbReference type="GO" id="GO:0030976">
    <property type="term" value="F:thiamine pyrophosphate binding"/>
    <property type="evidence" value="ECO:0007669"/>
    <property type="project" value="UniProtKB-UniRule"/>
</dbReference>
<dbReference type="Gene3D" id="3.40.50.970">
    <property type="match status" value="2"/>
</dbReference>
<comment type="pathway">
    <text evidence="6">Quinol/quinone metabolism; menaquinone biosynthesis.</text>
</comment>
<accession>A0A1H1QQZ6</accession>
<comment type="cofactor">
    <cofactor evidence="6">
        <name>thiamine diphosphate</name>
        <dbReference type="ChEBI" id="CHEBI:58937"/>
    </cofactor>
    <text evidence="6">Binds 1 thiamine pyrophosphate per subunit.</text>
</comment>
<dbReference type="Pfam" id="PF02775">
    <property type="entry name" value="TPP_enzyme_C"/>
    <property type="match status" value="1"/>
</dbReference>
<dbReference type="PANTHER" id="PTHR42916:SF1">
    <property type="entry name" value="PROTEIN PHYLLO, CHLOROPLASTIC"/>
    <property type="match status" value="1"/>
</dbReference>
<dbReference type="CDD" id="cd02009">
    <property type="entry name" value="TPP_SHCHC_synthase"/>
    <property type="match status" value="1"/>
</dbReference>
<keyword evidence="6" id="KW-0474">Menaquinone biosynthesis</keyword>
<evidence type="ECO:0000256" key="2">
    <source>
        <dbReference type="ARBA" id="ARBA00022723"/>
    </source>
</evidence>
<dbReference type="RefSeq" id="WP_092652792.1">
    <property type="nucleotide sequence ID" value="NZ_LT629732.1"/>
</dbReference>
<dbReference type="OrthoDB" id="9791859at2"/>
<keyword evidence="1 6" id="KW-0808">Transferase</keyword>
<evidence type="ECO:0000256" key="4">
    <source>
        <dbReference type="ARBA" id="ARBA00023052"/>
    </source>
</evidence>
<dbReference type="HAMAP" id="MF_01659">
    <property type="entry name" value="MenD"/>
    <property type="match status" value="1"/>
</dbReference>
<dbReference type="NCBIfam" id="TIGR00173">
    <property type="entry name" value="menD"/>
    <property type="match status" value="1"/>
</dbReference>
<keyword evidence="4 6" id="KW-0786">Thiamine pyrophosphate</keyword>
<evidence type="ECO:0000256" key="1">
    <source>
        <dbReference type="ARBA" id="ARBA00022679"/>
    </source>
</evidence>
<name>A0A1H1QQZ6_9ACTN</name>
<dbReference type="STRING" id="117157.SAMN04489717_2115"/>
<proteinExistence type="inferred from homology"/>